<evidence type="ECO:0000313" key="3">
    <source>
        <dbReference type="EMBL" id="ROP43656.1"/>
    </source>
</evidence>
<dbReference type="InParanoid" id="A0A3N1HMF6"/>
<dbReference type="InterPro" id="IPR000572">
    <property type="entry name" value="OxRdtase_Mopterin-bd_dom"/>
</dbReference>
<sequence>MTDGGGGPPAAHGDGHGGQRAPHDLTGPLAPYRSPRTLPPGQQALPDLPVMHYGRVPRHRPERWRLTVEGATRDGERHDLDMAAFEALPRTSVRADLHCAARWSVLDNEWSGVATRTLVEAYPPADDVVGALVYAEYGYSATVRLEDLTSPRTLLATHRGGEPLTPEHGHPVRLVLPHLYSWKGPKWFRGWEYVTEVKRGFWEERGYHAVGDCWRQERYSYQEEEEPGRG</sequence>
<dbReference type="PANTHER" id="PTHR43032">
    <property type="entry name" value="PROTEIN-METHIONINE-SULFOXIDE REDUCTASE"/>
    <property type="match status" value="1"/>
</dbReference>
<keyword evidence="4" id="KW-1185">Reference proteome</keyword>
<proteinExistence type="predicted"/>
<gene>
    <name evidence="3" type="ORF">EDC03_1249</name>
</gene>
<feature type="domain" description="Oxidoreductase molybdopterin-binding" evidence="2">
    <location>
        <begin position="54"/>
        <end position="202"/>
    </location>
</feature>
<feature type="region of interest" description="Disordered" evidence="1">
    <location>
        <begin position="1"/>
        <end position="48"/>
    </location>
</feature>
<name>A0A3N1HMF6_9ACTN</name>
<feature type="compositionally biased region" description="Basic and acidic residues" evidence="1">
    <location>
        <begin position="13"/>
        <end position="23"/>
    </location>
</feature>
<dbReference type="PANTHER" id="PTHR43032:SF4">
    <property type="entry name" value="OXIDOREDUCTASE MOLYBDOPTERIN-BINDING DOMAIN-CONTAINING PROTEIN"/>
    <property type="match status" value="1"/>
</dbReference>
<evidence type="ECO:0000256" key="1">
    <source>
        <dbReference type="SAM" id="MobiDB-lite"/>
    </source>
</evidence>
<dbReference type="Gene3D" id="3.90.420.10">
    <property type="entry name" value="Oxidoreductase, molybdopterin-binding domain"/>
    <property type="match status" value="1"/>
</dbReference>
<dbReference type="InterPro" id="IPR036374">
    <property type="entry name" value="OxRdtase_Mopterin-bd_sf"/>
</dbReference>
<organism evidence="3 4">
    <name type="scientific">Pseudokineococcus lusitanus</name>
    <dbReference type="NCBI Taxonomy" id="763993"/>
    <lineage>
        <taxon>Bacteria</taxon>
        <taxon>Bacillati</taxon>
        <taxon>Actinomycetota</taxon>
        <taxon>Actinomycetes</taxon>
        <taxon>Kineosporiales</taxon>
        <taxon>Kineosporiaceae</taxon>
        <taxon>Pseudokineococcus</taxon>
    </lineage>
</organism>
<dbReference type="SUPFAM" id="SSF56524">
    <property type="entry name" value="Oxidoreductase molybdopterin-binding domain"/>
    <property type="match status" value="1"/>
</dbReference>
<accession>A0A3N1HMF6</accession>
<reference evidence="3 4" key="1">
    <citation type="journal article" date="2015" name="Stand. Genomic Sci.">
        <title>Genomic Encyclopedia of Bacterial and Archaeal Type Strains, Phase III: the genomes of soil and plant-associated and newly described type strains.</title>
        <authorList>
            <person name="Whitman W.B."/>
            <person name="Woyke T."/>
            <person name="Klenk H.P."/>
            <person name="Zhou Y."/>
            <person name="Lilburn T.G."/>
            <person name="Beck B.J."/>
            <person name="De Vos P."/>
            <person name="Vandamme P."/>
            <person name="Eisen J.A."/>
            <person name="Garrity G."/>
            <person name="Hugenholtz P."/>
            <person name="Kyrpides N.C."/>
        </authorList>
    </citation>
    <scope>NUCLEOTIDE SEQUENCE [LARGE SCALE GENOMIC DNA]</scope>
    <source>
        <strain evidence="3 4">CECT 7306</strain>
    </source>
</reference>
<comment type="caution">
    <text evidence="3">The sequence shown here is derived from an EMBL/GenBank/DDBJ whole genome shotgun (WGS) entry which is preliminary data.</text>
</comment>
<protein>
    <submittedName>
        <fullName evidence="3">DMSO/TMAO reductase YedYZ molybdopterin-dependent catalytic subunit</fullName>
    </submittedName>
</protein>
<evidence type="ECO:0000313" key="4">
    <source>
        <dbReference type="Proteomes" id="UP000276232"/>
    </source>
</evidence>
<dbReference type="EMBL" id="RJKN01000003">
    <property type="protein sequence ID" value="ROP43656.1"/>
    <property type="molecule type" value="Genomic_DNA"/>
</dbReference>
<dbReference type="Pfam" id="PF00174">
    <property type="entry name" value="Oxidored_molyb"/>
    <property type="match status" value="1"/>
</dbReference>
<dbReference type="Proteomes" id="UP000276232">
    <property type="component" value="Unassembled WGS sequence"/>
</dbReference>
<dbReference type="AlphaFoldDB" id="A0A3N1HMF6"/>
<dbReference type="RefSeq" id="WP_241967062.1">
    <property type="nucleotide sequence ID" value="NZ_RJKN01000003.1"/>
</dbReference>
<evidence type="ECO:0000259" key="2">
    <source>
        <dbReference type="Pfam" id="PF00174"/>
    </source>
</evidence>